<reference evidence="2" key="1">
    <citation type="journal article" date="2024" name="Proc. Natl. Acad. Sci. U.S.A.">
        <title>Extraordinary preservation of gene collinearity over three hundred million years revealed in homosporous lycophytes.</title>
        <authorList>
            <person name="Li C."/>
            <person name="Wickell D."/>
            <person name="Kuo L.Y."/>
            <person name="Chen X."/>
            <person name="Nie B."/>
            <person name="Liao X."/>
            <person name="Peng D."/>
            <person name="Ji J."/>
            <person name="Jenkins J."/>
            <person name="Williams M."/>
            <person name="Shu S."/>
            <person name="Plott C."/>
            <person name="Barry K."/>
            <person name="Rajasekar S."/>
            <person name="Grimwood J."/>
            <person name="Han X."/>
            <person name="Sun S."/>
            <person name="Hou Z."/>
            <person name="He W."/>
            <person name="Dai G."/>
            <person name="Sun C."/>
            <person name="Schmutz J."/>
            <person name="Leebens-Mack J.H."/>
            <person name="Li F.W."/>
            <person name="Wang L."/>
        </authorList>
    </citation>
    <scope>NUCLEOTIDE SEQUENCE [LARGE SCALE GENOMIC DNA]</scope>
    <source>
        <strain evidence="2">cv. PW_Plant_1</strain>
    </source>
</reference>
<evidence type="ECO:0000313" key="2">
    <source>
        <dbReference type="Proteomes" id="UP001162992"/>
    </source>
</evidence>
<dbReference type="EMBL" id="CM055106">
    <property type="protein sequence ID" value="KAJ7529688.1"/>
    <property type="molecule type" value="Genomic_DNA"/>
</dbReference>
<keyword evidence="2" id="KW-1185">Reference proteome</keyword>
<protein>
    <submittedName>
        <fullName evidence="1">Uncharacterized protein</fullName>
    </submittedName>
</protein>
<sequence length="154" mass="17476">MALLVDSVSDSVSKVRRLQKCISFEVVKFKFDEPNPNIEDLRGVFESFDENHDGMISHDELKRSLHRLGFTISDPESMSIIASLDKNGNGSVEFDEFLSIHKNLSTDQGLEREEEQEPELMEAFQVFDTNADKSISAQQLQSSVFKRTEDEGSQ</sequence>
<comment type="caution">
    <text evidence="1">The sequence shown here is derived from an EMBL/GenBank/DDBJ whole genome shotgun (WGS) entry which is preliminary data.</text>
</comment>
<name>A0ACC2BIY0_DIPCM</name>
<evidence type="ECO:0000313" key="1">
    <source>
        <dbReference type="EMBL" id="KAJ7529688.1"/>
    </source>
</evidence>
<accession>A0ACC2BIY0</accession>
<organism evidence="1 2">
    <name type="scientific">Diphasiastrum complanatum</name>
    <name type="common">Issler's clubmoss</name>
    <name type="synonym">Lycopodium complanatum</name>
    <dbReference type="NCBI Taxonomy" id="34168"/>
    <lineage>
        <taxon>Eukaryota</taxon>
        <taxon>Viridiplantae</taxon>
        <taxon>Streptophyta</taxon>
        <taxon>Embryophyta</taxon>
        <taxon>Tracheophyta</taxon>
        <taxon>Lycopodiopsida</taxon>
        <taxon>Lycopodiales</taxon>
        <taxon>Lycopodiaceae</taxon>
        <taxon>Lycopodioideae</taxon>
        <taxon>Diphasiastrum</taxon>
    </lineage>
</organism>
<gene>
    <name evidence="1" type="ORF">O6H91_15G062100</name>
</gene>
<proteinExistence type="predicted"/>
<dbReference type="Proteomes" id="UP001162992">
    <property type="component" value="Chromosome 15"/>
</dbReference>